<dbReference type="Proteomes" id="UP000214588">
    <property type="component" value="Unassembled WGS sequence"/>
</dbReference>
<reference evidence="2 3" key="1">
    <citation type="submission" date="2017-06" db="EMBL/GenBank/DDBJ databases">
        <title>Draft Genome Sequence of Natranaerobius trueperi halophilic, alkalithermophilic bacteria from soda lakes.</title>
        <authorList>
            <person name="Zhao B."/>
        </authorList>
    </citation>
    <scope>NUCLEOTIDE SEQUENCE [LARGE SCALE GENOMIC DNA]</scope>
    <source>
        <strain evidence="2 3">DSM 18760</strain>
    </source>
</reference>
<dbReference type="EMBL" id="NIQC01000049">
    <property type="protein sequence ID" value="OWZ82698.1"/>
    <property type="molecule type" value="Genomic_DNA"/>
</dbReference>
<dbReference type="OrthoDB" id="9775203at2"/>
<comment type="caution">
    <text evidence="2">The sequence shown here is derived from an EMBL/GenBank/DDBJ whole genome shotgun (WGS) entry which is preliminary data.</text>
</comment>
<evidence type="ECO:0000259" key="1">
    <source>
        <dbReference type="Pfam" id="PF13333"/>
    </source>
</evidence>
<protein>
    <recommendedName>
        <fullName evidence="1">Integrase catalytic domain-containing protein</fullName>
    </recommendedName>
</protein>
<proteinExistence type="predicted"/>
<dbReference type="GO" id="GO:0015074">
    <property type="term" value="P:DNA integration"/>
    <property type="evidence" value="ECO:0007669"/>
    <property type="project" value="InterPro"/>
</dbReference>
<evidence type="ECO:0000313" key="2">
    <source>
        <dbReference type="EMBL" id="OWZ82698.1"/>
    </source>
</evidence>
<accession>A0A226BUJ3</accession>
<dbReference type="InterPro" id="IPR001584">
    <property type="entry name" value="Integrase_cat-core"/>
</dbReference>
<dbReference type="RefSeq" id="WP_089024591.1">
    <property type="nucleotide sequence ID" value="NZ_NIQC01000049.1"/>
</dbReference>
<sequence length="46" mass="5790">MKHCTTLKELEQKIKQYMSYYNNYRYKWNLKQETPVQYSDYFLISA</sequence>
<name>A0A226BUJ3_9FIRM</name>
<organism evidence="2 3">
    <name type="scientific">Natranaerobius trueperi</name>
    <dbReference type="NCBI Taxonomy" id="759412"/>
    <lineage>
        <taxon>Bacteria</taxon>
        <taxon>Bacillati</taxon>
        <taxon>Bacillota</taxon>
        <taxon>Clostridia</taxon>
        <taxon>Natranaerobiales</taxon>
        <taxon>Natranaerobiaceae</taxon>
        <taxon>Natranaerobius</taxon>
    </lineage>
</organism>
<keyword evidence="3" id="KW-1185">Reference proteome</keyword>
<evidence type="ECO:0000313" key="3">
    <source>
        <dbReference type="Proteomes" id="UP000214588"/>
    </source>
</evidence>
<gene>
    <name evidence="2" type="ORF">CDO51_12680</name>
</gene>
<feature type="domain" description="Integrase catalytic" evidence="1">
    <location>
        <begin position="2"/>
        <end position="40"/>
    </location>
</feature>
<dbReference type="AlphaFoldDB" id="A0A226BUJ3"/>
<dbReference type="Pfam" id="PF13333">
    <property type="entry name" value="rve_2"/>
    <property type="match status" value="1"/>
</dbReference>